<dbReference type="PANTHER" id="PTHR33710">
    <property type="entry name" value="BNAC02G09200D PROTEIN"/>
    <property type="match status" value="1"/>
</dbReference>
<dbReference type="PANTHER" id="PTHR33710:SF73">
    <property type="entry name" value="ZINC KNUCKLE CX2CX4HX4C DOMAIN-CONTAINING PROTEIN"/>
    <property type="match status" value="1"/>
</dbReference>
<accession>A0ABM1GBS6</accession>
<reference evidence="2" key="2">
    <citation type="submission" date="2025-08" db="UniProtKB">
        <authorList>
            <consortium name="RefSeq"/>
        </authorList>
    </citation>
    <scope>IDENTIFICATION</scope>
</reference>
<dbReference type="RefSeq" id="XP_015068824.1">
    <property type="nucleotide sequence ID" value="XM_015213338.1"/>
</dbReference>
<reference evidence="1" key="1">
    <citation type="journal article" date="2014" name="Nat. Genet.">
        <title>The genome of the stress-tolerant wild tomato species Solanum pennellii.</title>
        <authorList>
            <person name="Bolger A."/>
            <person name="Scossa F."/>
            <person name="Bolger M.E."/>
            <person name="Lanz C."/>
            <person name="Maumus F."/>
            <person name="Tohge T."/>
            <person name="Quesneville H."/>
            <person name="Alseekh S."/>
            <person name="Sorensen I."/>
            <person name="Lichtenstein G."/>
            <person name="Fich E.A."/>
            <person name="Conte M."/>
            <person name="Keller H."/>
            <person name="Schneeberger K."/>
            <person name="Schwacke R."/>
            <person name="Ofner I."/>
            <person name="Vrebalov J."/>
            <person name="Xu Y."/>
            <person name="Osorio S."/>
            <person name="Aflitos S.A."/>
            <person name="Schijlen E."/>
            <person name="Jimenez-Gomez J.M."/>
            <person name="Ryngajllo M."/>
            <person name="Kimura S."/>
            <person name="Kumar R."/>
            <person name="Koenig D."/>
            <person name="Headland L.R."/>
            <person name="Maloof J.N."/>
            <person name="Sinha N."/>
            <person name="van Ham R.C."/>
            <person name="Lankhorst R.K."/>
            <person name="Mao L."/>
            <person name="Vogel A."/>
            <person name="Arsova B."/>
            <person name="Panstruga R."/>
            <person name="Fei Z."/>
            <person name="Rose J.K."/>
            <person name="Zamir D."/>
            <person name="Carrari F."/>
            <person name="Giovannoni J.J."/>
            <person name="Weigel D."/>
            <person name="Usadel B."/>
            <person name="Fernie A.R."/>
        </authorList>
    </citation>
    <scope>NUCLEOTIDE SEQUENCE [LARGE SCALE GENOMIC DNA]</scope>
    <source>
        <strain evidence="1">cv. LA0716</strain>
    </source>
</reference>
<dbReference type="GeneID" id="107013426"/>
<protein>
    <submittedName>
        <fullName evidence="2">Uncharacterized protein LOC107013426</fullName>
    </submittedName>
</protein>
<dbReference type="SUPFAM" id="SSF56219">
    <property type="entry name" value="DNase I-like"/>
    <property type="match status" value="1"/>
</dbReference>
<dbReference type="Proteomes" id="UP000694930">
    <property type="component" value="Chromosome 3"/>
</dbReference>
<sequence length="114" mass="13348">MGRIQQPAWRLDGYRRAVNFCELHDLGYVGNKFTWERGRGTDGWVSERLDRALATTGWRVLFNRATVYHMEIACSDHMALFISLGISIRYSPMKFRFENSWLRETDVKEAVEEG</sequence>
<dbReference type="InterPro" id="IPR036691">
    <property type="entry name" value="Endo/exonu/phosph_ase_sf"/>
</dbReference>
<organism evidence="1 2">
    <name type="scientific">Solanum pennellii</name>
    <name type="common">Tomato</name>
    <name type="synonym">Lycopersicon pennellii</name>
    <dbReference type="NCBI Taxonomy" id="28526"/>
    <lineage>
        <taxon>Eukaryota</taxon>
        <taxon>Viridiplantae</taxon>
        <taxon>Streptophyta</taxon>
        <taxon>Embryophyta</taxon>
        <taxon>Tracheophyta</taxon>
        <taxon>Spermatophyta</taxon>
        <taxon>Magnoliopsida</taxon>
        <taxon>eudicotyledons</taxon>
        <taxon>Gunneridae</taxon>
        <taxon>Pentapetalae</taxon>
        <taxon>asterids</taxon>
        <taxon>lamiids</taxon>
        <taxon>Solanales</taxon>
        <taxon>Solanaceae</taxon>
        <taxon>Solanoideae</taxon>
        <taxon>Solaneae</taxon>
        <taxon>Solanum</taxon>
        <taxon>Solanum subgen. Lycopersicon</taxon>
    </lineage>
</organism>
<evidence type="ECO:0000313" key="2">
    <source>
        <dbReference type="RefSeq" id="XP_015068824.1"/>
    </source>
</evidence>
<dbReference type="Gene3D" id="3.60.10.10">
    <property type="entry name" value="Endonuclease/exonuclease/phosphatase"/>
    <property type="match status" value="1"/>
</dbReference>
<keyword evidence="1" id="KW-1185">Reference proteome</keyword>
<name>A0ABM1GBS6_SOLPN</name>
<proteinExistence type="predicted"/>
<evidence type="ECO:0000313" key="1">
    <source>
        <dbReference type="Proteomes" id="UP000694930"/>
    </source>
</evidence>
<gene>
    <name evidence="2" type="primary">LOC107013426</name>
</gene>